<dbReference type="Proteomes" id="UP001352852">
    <property type="component" value="Unassembled WGS sequence"/>
</dbReference>
<reference evidence="1 2" key="1">
    <citation type="submission" date="2021-06" db="EMBL/GenBank/DDBJ databases">
        <authorList>
            <person name="Palmer J.M."/>
        </authorList>
    </citation>
    <scope>NUCLEOTIDE SEQUENCE [LARGE SCALE GENOMIC DNA]</scope>
    <source>
        <strain evidence="1 2">CL_MEX2019</strain>
        <tissue evidence="1">Muscle</tissue>
    </source>
</reference>
<comment type="caution">
    <text evidence="1">The sequence shown here is derived from an EMBL/GenBank/DDBJ whole genome shotgun (WGS) entry which is preliminary data.</text>
</comment>
<accession>A0ABU7D5L4</accession>
<gene>
    <name evidence="1" type="ORF">CHARACLAT_007622</name>
</gene>
<evidence type="ECO:0000313" key="2">
    <source>
        <dbReference type="Proteomes" id="UP001352852"/>
    </source>
</evidence>
<protein>
    <submittedName>
        <fullName evidence="1">Uncharacterized protein</fullName>
    </submittedName>
</protein>
<proteinExistence type="predicted"/>
<sequence>MGEPFRRQDIANALTNQAFVVVPDGHCSLERVLQTLEIIRPGTKYIFLAQIPRIIFGDRDCLSHGKYHPYMVAASWYGVVCCAKKWAAVLHRQQGNSSHI</sequence>
<organism evidence="1 2">
    <name type="scientific">Characodon lateralis</name>
    <dbReference type="NCBI Taxonomy" id="208331"/>
    <lineage>
        <taxon>Eukaryota</taxon>
        <taxon>Metazoa</taxon>
        <taxon>Chordata</taxon>
        <taxon>Craniata</taxon>
        <taxon>Vertebrata</taxon>
        <taxon>Euteleostomi</taxon>
        <taxon>Actinopterygii</taxon>
        <taxon>Neopterygii</taxon>
        <taxon>Teleostei</taxon>
        <taxon>Neoteleostei</taxon>
        <taxon>Acanthomorphata</taxon>
        <taxon>Ovalentaria</taxon>
        <taxon>Atherinomorphae</taxon>
        <taxon>Cyprinodontiformes</taxon>
        <taxon>Goodeidae</taxon>
        <taxon>Characodon</taxon>
    </lineage>
</organism>
<dbReference type="EMBL" id="JAHUTJ010016818">
    <property type="protein sequence ID" value="MED6270202.1"/>
    <property type="molecule type" value="Genomic_DNA"/>
</dbReference>
<name>A0ABU7D5L4_9TELE</name>
<keyword evidence="2" id="KW-1185">Reference proteome</keyword>
<evidence type="ECO:0000313" key="1">
    <source>
        <dbReference type="EMBL" id="MED6270202.1"/>
    </source>
</evidence>